<reference evidence="2 3" key="1">
    <citation type="submission" date="2018-08" db="EMBL/GenBank/DDBJ databases">
        <title>Pallidiluteibacterium maritimus gen. nov., sp. nov., isolated from coastal sediment.</title>
        <authorList>
            <person name="Zhou L.Y."/>
        </authorList>
    </citation>
    <scope>NUCLEOTIDE SEQUENCE [LARGE SCALE GENOMIC DNA]</scope>
    <source>
        <strain evidence="2 3">XSD2</strain>
    </source>
</reference>
<feature type="signal peptide" evidence="1">
    <location>
        <begin position="1"/>
        <end position="18"/>
    </location>
</feature>
<name>A0A399SV66_9BACT</name>
<organism evidence="2 3">
    <name type="scientific">Maribellus luteus</name>
    <dbReference type="NCBI Taxonomy" id="2305463"/>
    <lineage>
        <taxon>Bacteria</taxon>
        <taxon>Pseudomonadati</taxon>
        <taxon>Bacteroidota</taxon>
        <taxon>Bacteroidia</taxon>
        <taxon>Marinilabiliales</taxon>
        <taxon>Prolixibacteraceae</taxon>
        <taxon>Maribellus</taxon>
    </lineage>
</organism>
<dbReference type="RefSeq" id="WP_119438665.1">
    <property type="nucleotide sequence ID" value="NZ_QWGR01000008.1"/>
</dbReference>
<accession>A0A399SV66</accession>
<evidence type="ECO:0000313" key="3">
    <source>
        <dbReference type="Proteomes" id="UP000265926"/>
    </source>
</evidence>
<protein>
    <submittedName>
        <fullName evidence="2">Uncharacterized protein</fullName>
    </submittedName>
</protein>
<keyword evidence="3" id="KW-1185">Reference proteome</keyword>
<keyword evidence="1" id="KW-0732">Signal</keyword>
<dbReference type="OrthoDB" id="1274006at2"/>
<comment type="caution">
    <text evidence="2">The sequence shown here is derived from an EMBL/GenBank/DDBJ whole genome shotgun (WGS) entry which is preliminary data.</text>
</comment>
<proteinExistence type="predicted"/>
<sequence>MKYLILFAILLMGISVNAQQPYKYVLIPTHFDDFGNDINPYGLSSVVQAELDKQSIKGIFATNQMPEDYCETLTVNLVKASSLLRNKVKVELKDCMSKVIWSNEGTGRSKDYREGFGEAVVDALKDLTELPVNTTISGLPQKANTAPRVTALVKTEKAPAVTQTQTEREVDENYKPVSPYYNGTYLVDVVDTGNSKKELLILNGEVLGYKKQQRIATLTPSGLEDVFTITWINSDGESVNGVAKLTAAKLEISLSKDGQEEVIVLQKL</sequence>
<dbReference type="AlphaFoldDB" id="A0A399SV66"/>
<dbReference type="Proteomes" id="UP000265926">
    <property type="component" value="Unassembled WGS sequence"/>
</dbReference>
<evidence type="ECO:0000256" key="1">
    <source>
        <dbReference type="SAM" id="SignalP"/>
    </source>
</evidence>
<gene>
    <name evidence="2" type="ORF">D1614_14380</name>
</gene>
<evidence type="ECO:0000313" key="2">
    <source>
        <dbReference type="EMBL" id="RIJ47308.1"/>
    </source>
</evidence>
<feature type="chain" id="PRO_5017420108" evidence="1">
    <location>
        <begin position="19"/>
        <end position="268"/>
    </location>
</feature>
<dbReference type="EMBL" id="QWGR01000008">
    <property type="protein sequence ID" value="RIJ47308.1"/>
    <property type="molecule type" value="Genomic_DNA"/>
</dbReference>